<feature type="transmembrane region" description="Helical" evidence="7">
    <location>
        <begin position="161"/>
        <end position="182"/>
    </location>
</feature>
<evidence type="ECO:0000313" key="9">
    <source>
        <dbReference type="EMBL" id="UGS34610.1"/>
    </source>
</evidence>
<dbReference type="PANTHER" id="PTHR30576:SF10">
    <property type="entry name" value="SLL5057 PROTEIN"/>
    <property type="match status" value="1"/>
</dbReference>
<dbReference type="PANTHER" id="PTHR30576">
    <property type="entry name" value="COLANIC BIOSYNTHESIS UDP-GLUCOSE LIPID CARRIER TRANSFERASE"/>
    <property type="match status" value="1"/>
</dbReference>
<comment type="similarity">
    <text evidence="2">Belongs to the bacterial sugar transferase family.</text>
</comment>
<feature type="domain" description="Bacterial sugar transferase" evidence="8">
    <location>
        <begin position="316"/>
        <end position="502"/>
    </location>
</feature>
<proteinExistence type="inferred from homology"/>
<dbReference type="NCBIfam" id="TIGR03025">
    <property type="entry name" value="EPS_sugtrans"/>
    <property type="match status" value="1"/>
</dbReference>
<dbReference type="AlphaFoldDB" id="A0A9E6XUB8"/>
<feature type="transmembrane region" description="Helical" evidence="7">
    <location>
        <begin position="319"/>
        <end position="342"/>
    </location>
</feature>
<keyword evidence="6 7" id="KW-0472">Membrane</keyword>
<keyword evidence="4 7" id="KW-0812">Transmembrane</keyword>
<dbReference type="RefSeq" id="WP_259314276.1">
    <property type="nucleotide sequence ID" value="NZ_CP087164.1"/>
</dbReference>
<dbReference type="InterPro" id="IPR017475">
    <property type="entry name" value="EPS_sugar_tfrase"/>
</dbReference>
<name>A0A9E6XUB8_9ACTN</name>
<evidence type="ECO:0000256" key="7">
    <source>
        <dbReference type="SAM" id="Phobius"/>
    </source>
</evidence>
<keyword evidence="5 7" id="KW-1133">Transmembrane helix</keyword>
<evidence type="ECO:0000256" key="2">
    <source>
        <dbReference type="ARBA" id="ARBA00006464"/>
    </source>
</evidence>
<dbReference type="Proteomes" id="UP001162834">
    <property type="component" value="Chromosome"/>
</dbReference>
<evidence type="ECO:0000256" key="1">
    <source>
        <dbReference type="ARBA" id="ARBA00004141"/>
    </source>
</evidence>
<dbReference type="Pfam" id="PF02397">
    <property type="entry name" value="Bac_transf"/>
    <property type="match status" value="1"/>
</dbReference>
<evidence type="ECO:0000256" key="5">
    <source>
        <dbReference type="ARBA" id="ARBA00022989"/>
    </source>
</evidence>
<keyword evidence="3" id="KW-0808">Transferase</keyword>
<dbReference type="KEGG" id="sbae:DSM104329_00989"/>
<evidence type="ECO:0000256" key="4">
    <source>
        <dbReference type="ARBA" id="ARBA00022692"/>
    </source>
</evidence>
<feature type="transmembrane region" description="Helical" evidence="7">
    <location>
        <begin position="77"/>
        <end position="95"/>
    </location>
</feature>
<accession>A0A9E6XUB8</accession>
<evidence type="ECO:0000256" key="6">
    <source>
        <dbReference type="ARBA" id="ARBA00023136"/>
    </source>
</evidence>
<evidence type="ECO:0000259" key="8">
    <source>
        <dbReference type="Pfam" id="PF02397"/>
    </source>
</evidence>
<dbReference type="InterPro" id="IPR003362">
    <property type="entry name" value="Bact_transf"/>
</dbReference>
<dbReference type="GO" id="GO:0016780">
    <property type="term" value="F:phosphotransferase activity, for other substituted phosphate groups"/>
    <property type="evidence" value="ECO:0007669"/>
    <property type="project" value="TreeGrafter"/>
</dbReference>
<keyword evidence="10" id="KW-1185">Reference proteome</keyword>
<evidence type="ECO:0000313" key="10">
    <source>
        <dbReference type="Proteomes" id="UP001162834"/>
    </source>
</evidence>
<organism evidence="9 10">
    <name type="scientific">Capillimicrobium parvum</name>
    <dbReference type="NCBI Taxonomy" id="2884022"/>
    <lineage>
        <taxon>Bacteria</taxon>
        <taxon>Bacillati</taxon>
        <taxon>Actinomycetota</taxon>
        <taxon>Thermoleophilia</taxon>
        <taxon>Solirubrobacterales</taxon>
        <taxon>Capillimicrobiaceae</taxon>
        <taxon>Capillimicrobium</taxon>
    </lineage>
</organism>
<protein>
    <recommendedName>
        <fullName evidence="8">Bacterial sugar transferase domain-containing protein</fullName>
    </recommendedName>
</protein>
<reference evidence="9" key="1">
    <citation type="journal article" date="2022" name="Int. J. Syst. Evol. Microbiol.">
        <title>Pseudomonas aegrilactucae sp. nov. and Pseudomonas morbosilactucae sp. nov., pathogens causing bacterial rot of lettuce in Japan.</title>
        <authorList>
            <person name="Sawada H."/>
            <person name="Fujikawa T."/>
            <person name="Satou M."/>
        </authorList>
    </citation>
    <scope>NUCLEOTIDE SEQUENCE</scope>
    <source>
        <strain evidence="9">0166_1</strain>
    </source>
</reference>
<gene>
    <name evidence="9" type="ORF">DSM104329_00989</name>
</gene>
<dbReference type="EMBL" id="CP087164">
    <property type="protein sequence ID" value="UGS34610.1"/>
    <property type="molecule type" value="Genomic_DNA"/>
</dbReference>
<dbReference type="Gene3D" id="3.40.50.720">
    <property type="entry name" value="NAD(P)-binding Rossmann-like Domain"/>
    <property type="match status" value="1"/>
</dbReference>
<comment type="subcellular location">
    <subcellularLocation>
        <location evidence="1">Membrane</location>
        <topology evidence="1">Multi-pass membrane protein</topology>
    </subcellularLocation>
</comment>
<evidence type="ECO:0000256" key="3">
    <source>
        <dbReference type="ARBA" id="ARBA00022679"/>
    </source>
</evidence>
<dbReference type="GO" id="GO:0016020">
    <property type="term" value="C:membrane"/>
    <property type="evidence" value="ECO:0007669"/>
    <property type="project" value="UniProtKB-SubCell"/>
</dbReference>
<sequence length="507" mass="54956">MQINDGERPRPPRAMTTTTVGEGRFERRVRRAGIGGRALRGGLAERLDGTGAVCAAPIEEGRRAPRTLVREGLHRRALIVADALVAAFIVAAAVVVSNDQVGWAILIAEPAMVVVNKAAGLYERDELVLQKSTLEETPVLAQVSALFALLVSQLLPGSVGLSGVLLLAVATFAFLFTGRVAARWIARRLATVERCMVIGDEASIATVSAKLASSPAKAAVVTSMRLHPGEGRDDVASFREQVDRHQVDRVVIAPLESDPTELLEIVRVAKAIGLRVSLIPRLLEVVGSAVAFDQLDGLTVLAVRSAGLGRSSRALKRTFDIVGSTVAIVLLAPLMLGIAVAVRCSSRGPVFFRQVRVGRHGRRFEIIKFRSMVCDAEAMKASLAHLNETQGLFKIRSDPRVTKVGRVLRRSCLDELPQLFNVWRGDMSLVGPRPLVTDEDAKITGLDRSRLRLTPGMTGPWQVLGSARIPLQEMLAIDYLYVANWSLWTDVKLLLRTIPLVLSRAGL</sequence>